<dbReference type="Proteomes" id="UP000317180">
    <property type="component" value="Unassembled WGS sequence"/>
</dbReference>
<reference evidence="2 3" key="1">
    <citation type="submission" date="2019-06" db="EMBL/GenBank/DDBJ databases">
        <title>Whole genome shotgun sequence of Brevibacillus agri NBRC 15538.</title>
        <authorList>
            <person name="Hosoyama A."/>
            <person name="Uohara A."/>
            <person name="Ohji S."/>
            <person name="Ichikawa N."/>
        </authorList>
    </citation>
    <scope>NUCLEOTIDE SEQUENCE [LARGE SCALE GENOMIC DNA]</scope>
    <source>
        <strain evidence="2 3">NBRC 15538</strain>
    </source>
</reference>
<proteinExistence type="predicted"/>
<dbReference type="Gene3D" id="3.20.20.450">
    <property type="entry name" value="EAL domain"/>
    <property type="match status" value="1"/>
</dbReference>
<dbReference type="Pfam" id="PF00563">
    <property type="entry name" value="EAL"/>
    <property type="match status" value="1"/>
</dbReference>
<dbReference type="SUPFAM" id="SSF141868">
    <property type="entry name" value="EAL domain-like"/>
    <property type="match status" value="1"/>
</dbReference>
<sequence>MPKYYIHRHIAQIGLHIPKEEREKTKKLFYEASGDLPNSFETRWLHPDGRSIELSVMKVPVDIAGELMGTHIIIKDITEEIDRSFITDISQSQNDRAIVSTIIAMAQNLKLDVIAEGIETKDQLDILTENDCKNPGLLLRLPPVSGRCGENVFHAFAPSGQSQVAGLAGGFFSAAKTSTRAFAVRFGPTCDFGLASIFTGRRLWAEKWEDFYYRRLTNQKFCY</sequence>
<dbReference type="PROSITE" id="PS50883">
    <property type="entry name" value="EAL"/>
    <property type="match status" value="1"/>
</dbReference>
<comment type="caution">
    <text evidence="2">The sequence shown here is derived from an EMBL/GenBank/DDBJ whole genome shotgun (WGS) entry which is preliminary data.</text>
</comment>
<protein>
    <recommendedName>
        <fullName evidence="1">EAL domain-containing protein</fullName>
    </recommendedName>
</protein>
<gene>
    <name evidence="2" type="ORF">BAG01nite_02740</name>
</gene>
<evidence type="ECO:0000313" key="3">
    <source>
        <dbReference type="Proteomes" id="UP000317180"/>
    </source>
</evidence>
<dbReference type="PANTHER" id="PTHR33121:SF70">
    <property type="entry name" value="SIGNALING PROTEIN YKOW"/>
    <property type="match status" value="1"/>
</dbReference>
<organism evidence="2 3">
    <name type="scientific">Brevibacillus agri</name>
    <dbReference type="NCBI Taxonomy" id="51101"/>
    <lineage>
        <taxon>Bacteria</taxon>
        <taxon>Bacillati</taxon>
        <taxon>Bacillota</taxon>
        <taxon>Bacilli</taxon>
        <taxon>Bacillales</taxon>
        <taxon>Paenibacillaceae</taxon>
        <taxon>Brevibacillus</taxon>
    </lineage>
</organism>
<evidence type="ECO:0000259" key="1">
    <source>
        <dbReference type="PROSITE" id="PS50883"/>
    </source>
</evidence>
<dbReference type="InterPro" id="IPR001633">
    <property type="entry name" value="EAL_dom"/>
</dbReference>
<dbReference type="InterPro" id="IPR050706">
    <property type="entry name" value="Cyclic-di-GMP_PDE-like"/>
</dbReference>
<feature type="domain" description="EAL" evidence="1">
    <location>
        <begin position="1"/>
        <end position="157"/>
    </location>
</feature>
<dbReference type="Gene3D" id="3.30.450.20">
    <property type="entry name" value="PAS domain"/>
    <property type="match status" value="1"/>
</dbReference>
<accession>A0ABQ0SJY7</accession>
<dbReference type="InterPro" id="IPR035965">
    <property type="entry name" value="PAS-like_dom_sf"/>
</dbReference>
<name>A0ABQ0SJY7_9BACL</name>
<dbReference type="InterPro" id="IPR035919">
    <property type="entry name" value="EAL_sf"/>
</dbReference>
<dbReference type="EMBL" id="BJOD01000001">
    <property type="protein sequence ID" value="GED24172.1"/>
    <property type="molecule type" value="Genomic_DNA"/>
</dbReference>
<evidence type="ECO:0000313" key="2">
    <source>
        <dbReference type="EMBL" id="GED24172.1"/>
    </source>
</evidence>
<dbReference type="SUPFAM" id="SSF55785">
    <property type="entry name" value="PYP-like sensor domain (PAS domain)"/>
    <property type="match status" value="1"/>
</dbReference>
<dbReference type="PANTHER" id="PTHR33121">
    <property type="entry name" value="CYCLIC DI-GMP PHOSPHODIESTERASE PDEF"/>
    <property type="match status" value="1"/>
</dbReference>
<keyword evidence="3" id="KW-1185">Reference proteome</keyword>